<dbReference type="EMBL" id="GBXM01055855">
    <property type="protein sequence ID" value="JAH52722.1"/>
    <property type="molecule type" value="Transcribed_RNA"/>
</dbReference>
<evidence type="ECO:0000313" key="1">
    <source>
        <dbReference type="EMBL" id="JAH52722.1"/>
    </source>
</evidence>
<protein>
    <submittedName>
        <fullName evidence="1">Uncharacterized protein</fullName>
    </submittedName>
</protein>
<reference evidence="1" key="2">
    <citation type="journal article" date="2015" name="Fish Shellfish Immunol.">
        <title>Early steps in the European eel (Anguilla anguilla)-Vibrio vulnificus interaction in the gills: Role of the RtxA13 toxin.</title>
        <authorList>
            <person name="Callol A."/>
            <person name="Pajuelo D."/>
            <person name="Ebbesson L."/>
            <person name="Teles M."/>
            <person name="MacKenzie S."/>
            <person name="Amaro C."/>
        </authorList>
    </citation>
    <scope>NUCLEOTIDE SEQUENCE</scope>
</reference>
<proteinExistence type="predicted"/>
<dbReference type="AlphaFoldDB" id="A0A0E9TH07"/>
<reference evidence="1" key="1">
    <citation type="submission" date="2014-11" db="EMBL/GenBank/DDBJ databases">
        <authorList>
            <person name="Amaro Gonzalez C."/>
        </authorList>
    </citation>
    <scope>NUCLEOTIDE SEQUENCE</scope>
</reference>
<sequence>MQGAKLVELASSYVESVYY</sequence>
<accession>A0A0E9TH07</accession>
<name>A0A0E9TH07_ANGAN</name>
<organism evidence="1">
    <name type="scientific">Anguilla anguilla</name>
    <name type="common">European freshwater eel</name>
    <name type="synonym">Muraena anguilla</name>
    <dbReference type="NCBI Taxonomy" id="7936"/>
    <lineage>
        <taxon>Eukaryota</taxon>
        <taxon>Metazoa</taxon>
        <taxon>Chordata</taxon>
        <taxon>Craniata</taxon>
        <taxon>Vertebrata</taxon>
        <taxon>Euteleostomi</taxon>
        <taxon>Actinopterygii</taxon>
        <taxon>Neopterygii</taxon>
        <taxon>Teleostei</taxon>
        <taxon>Anguilliformes</taxon>
        <taxon>Anguillidae</taxon>
        <taxon>Anguilla</taxon>
    </lineage>
</organism>